<evidence type="ECO:0000259" key="6">
    <source>
        <dbReference type="Pfam" id="PF05175"/>
    </source>
</evidence>
<dbReference type="PANTHER" id="PTHR18895">
    <property type="entry name" value="HEMK METHYLTRANSFERASE"/>
    <property type="match status" value="1"/>
</dbReference>
<feature type="binding site" evidence="5">
    <location>
        <position position="190"/>
    </location>
    <ligand>
        <name>S-adenosyl-L-methionine</name>
        <dbReference type="ChEBI" id="CHEBI:59789"/>
    </ligand>
</feature>
<comment type="catalytic activity">
    <reaction evidence="4 5">
        <text>L-glutaminyl-[peptide chain release factor] + S-adenosyl-L-methionine = N(5)-methyl-L-glutaminyl-[peptide chain release factor] + S-adenosyl-L-homocysteine + H(+)</text>
        <dbReference type="Rhea" id="RHEA:42896"/>
        <dbReference type="Rhea" id="RHEA-COMP:10271"/>
        <dbReference type="Rhea" id="RHEA-COMP:10272"/>
        <dbReference type="ChEBI" id="CHEBI:15378"/>
        <dbReference type="ChEBI" id="CHEBI:30011"/>
        <dbReference type="ChEBI" id="CHEBI:57856"/>
        <dbReference type="ChEBI" id="CHEBI:59789"/>
        <dbReference type="ChEBI" id="CHEBI:61891"/>
        <dbReference type="EC" id="2.1.1.297"/>
    </reaction>
</comment>
<comment type="similarity">
    <text evidence="5">Belongs to the protein N5-glutamine methyltransferase family. PrmC subfamily.</text>
</comment>
<dbReference type="HAMAP" id="MF_02126">
    <property type="entry name" value="RF_methyltr_PrmC"/>
    <property type="match status" value="1"/>
</dbReference>
<evidence type="ECO:0000256" key="2">
    <source>
        <dbReference type="ARBA" id="ARBA00022679"/>
    </source>
</evidence>
<organism evidence="8 9">
    <name type="scientific">Notoacmeibacter ruber</name>
    <dbReference type="NCBI Taxonomy" id="2670375"/>
    <lineage>
        <taxon>Bacteria</taxon>
        <taxon>Pseudomonadati</taxon>
        <taxon>Pseudomonadota</taxon>
        <taxon>Alphaproteobacteria</taxon>
        <taxon>Hyphomicrobiales</taxon>
        <taxon>Notoacmeibacteraceae</taxon>
        <taxon>Notoacmeibacter</taxon>
    </lineage>
</organism>
<protein>
    <recommendedName>
        <fullName evidence="5">Release factor glutamine methyltransferase</fullName>
        <shortName evidence="5">RF MTase</shortName>
        <ecNumber evidence="5">2.1.1.297</ecNumber>
    </recommendedName>
    <alternativeName>
        <fullName evidence="5">N5-glutamine methyltransferase PrmC</fullName>
    </alternativeName>
    <alternativeName>
        <fullName evidence="5">Protein-(glutamine-N5) MTase PrmC</fullName>
    </alternativeName>
    <alternativeName>
        <fullName evidence="5">Protein-glutamine N-methyltransferase PrmC</fullName>
    </alternativeName>
</protein>
<dbReference type="InterPro" id="IPR007848">
    <property type="entry name" value="Small_mtfrase_dom"/>
</dbReference>
<proteinExistence type="inferred from homology"/>
<evidence type="ECO:0000259" key="7">
    <source>
        <dbReference type="Pfam" id="PF17827"/>
    </source>
</evidence>
<dbReference type="NCBIfam" id="TIGR03534">
    <property type="entry name" value="RF_mod_PrmC"/>
    <property type="match status" value="1"/>
</dbReference>
<dbReference type="SUPFAM" id="SSF53335">
    <property type="entry name" value="S-adenosyl-L-methionine-dependent methyltransferases"/>
    <property type="match status" value="1"/>
</dbReference>
<dbReference type="InterPro" id="IPR040758">
    <property type="entry name" value="PrmC_N"/>
</dbReference>
<dbReference type="Gene3D" id="3.40.50.150">
    <property type="entry name" value="Vaccinia Virus protein VP39"/>
    <property type="match status" value="1"/>
</dbReference>
<dbReference type="RefSeq" id="WP_121645536.1">
    <property type="nucleotide sequence ID" value="NZ_RCWN01000001.1"/>
</dbReference>
<feature type="binding site" evidence="5">
    <location>
        <begin position="124"/>
        <end position="128"/>
    </location>
    <ligand>
        <name>S-adenosyl-L-methionine</name>
        <dbReference type="ChEBI" id="CHEBI:59789"/>
    </ligand>
</feature>
<evidence type="ECO:0000256" key="4">
    <source>
        <dbReference type="ARBA" id="ARBA00048391"/>
    </source>
</evidence>
<evidence type="ECO:0000256" key="3">
    <source>
        <dbReference type="ARBA" id="ARBA00022691"/>
    </source>
</evidence>
<dbReference type="InterPro" id="IPR019874">
    <property type="entry name" value="RF_methyltr_PrmC"/>
</dbReference>
<accession>A0A3L7JDM2</accession>
<feature type="binding site" evidence="5">
    <location>
        <begin position="190"/>
        <end position="193"/>
    </location>
    <ligand>
        <name>substrate</name>
    </ligand>
</feature>
<gene>
    <name evidence="5 8" type="primary">prmC</name>
    <name evidence="8" type="ORF">D8780_10495</name>
</gene>
<sequence>MKLQALLTAVRGIISDADIVNAADEARKLVLGTLQLDTAEWISDPNRDVKETACQEVMDRAHARASGVPIHRILGWREFHGLHLALSPDTLEPRNDTEALVELALSALDSIDDHDQAPTVLDLGTGTGAIALALLAEREDLRALGVDLSAGALETAMRNAGTNGLEERFSTVQSNWFSNVRGHFSLIVSNPPYIESRIIGELDEEVRRHDPHLALDGGGDGLDAYRAIAKDAAGYLDPEGAVVVEIGIGQQADVAAIFAARGFDCLETRPDLNGVLRAMLFKTTRKEG</sequence>
<dbReference type="EC" id="2.1.1.297" evidence="5"/>
<dbReference type="NCBIfam" id="TIGR00536">
    <property type="entry name" value="hemK_fam"/>
    <property type="match status" value="1"/>
</dbReference>
<feature type="domain" description="Release factor glutamine methyltransferase N-terminal" evidence="7">
    <location>
        <begin position="6"/>
        <end position="75"/>
    </location>
</feature>
<keyword evidence="9" id="KW-1185">Reference proteome</keyword>
<dbReference type="InterPro" id="IPR002052">
    <property type="entry name" value="DNA_methylase_N6_adenine_CS"/>
</dbReference>
<dbReference type="EMBL" id="RCWN01000001">
    <property type="protein sequence ID" value="RLQ88570.1"/>
    <property type="molecule type" value="Genomic_DNA"/>
</dbReference>
<dbReference type="Pfam" id="PF05175">
    <property type="entry name" value="MTS"/>
    <property type="match status" value="1"/>
</dbReference>
<dbReference type="PROSITE" id="PS00092">
    <property type="entry name" value="N6_MTASE"/>
    <property type="match status" value="1"/>
</dbReference>
<keyword evidence="2 5" id="KW-0808">Transferase</keyword>
<dbReference type="CDD" id="cd02440">
    <property type="entry name" value="AdoMet_MTases"/>
    <property type="match status" value="1"/>
</dbReference>
<feature type="domain" description="Methyltransferase small" evidence="6">
    <location>
        <begin position="114"/>
        <end position="195"/>
    </location>
</feature>
<dbReference type="GO" id="GO:0032259">
    <property type="term" value="P:methylation"/>
    <property type="evidence" value="ECO:0007669"/>
    <property type="project" value="UniProtKB-KW"/>
</dbReference>
<reference evidence="8 9" key="1">
    <citation type="submission" date="2018-10" db="EMBL/GenBank/DDBJ databases">
        <title>Notoacmeibacter sp. M2BS9Y-3-1, whole genome shotgun sequence.</title>
        <authorList>
            <person name="Tuo L."/>
        </authorList>
    </citation>
    <scope>NUCLEOTIDE SEQUENCE [LARGE SCALE GENOMIC DNA]</scope>
    <source>
        <strain evidence="8 9">M2BS9Y-3-1</strain>
    </source>
</reference>
<feature type="binding site" evidence="5">
    <location>
        <position position="176"/>
    </location>
    <ligand>
        <name>S-adenosyl-L-methionine</name>
        <dbReference type="ChEBI" id="CHEBI:59789"/>
    </ligand>
</feature>
<feature type="binding site" evidence="5">
    <location>
        <position position="147"/>
    </location>
    <ligand>
        <name>S-adenosyl-L-methionine</name>
        <dbReference type="ChEBI" id="CHEBI:59789"/>
    </ligand>
</feature>
<dbReference type="Gene3D" id="1.10.8.10">
    <property type="entry name" value="DNA helicase RuvA subunit, C-terminal domain"/>
    <property type="match status" value="1"/>
</dbReference>
<dbReference type="GO" id="GO:0102559">
    <property type="term" value="F:peptide chain release factor N(5)-glutamine methyltransferase activity"/>
    <property type="evidence" value="ECO:0007669"/>
    <property type="project" value="UniProtKB-EC"/>
</dbReference>
<evidence type="ECO:0000256" key="5">
    <source>
        <dbReference type="HAMAP-Rule" id="MF_02126"/>
    </source>
</evidence>
<dbReference type="GO" id="GO:0003676">
    <property type="term" value="F:nucleic acid binding"/>
    <property type="evidence" value="ECO:0007669"/>
    <property type="project" value="InterPro"/>
</dbReference>
<evidence type="ECO:0000256" key="1">
    <source>
        <dbReference type="ARBA" id="ARBA00022603"/>
    </source>
</evidence>
<dbReference type="Pfam" id="PF17827">
    <property type="entry name" value="PrmC_N"/>
    <property type="match status" value="1"/>
</dbReference>
<dbReference type="InterPro" id="IPR004556">
    <property type="entry name" value="HemK-like"/>
</dbReference>
<evidence type="ECO:0000313" key="8">
    <source>
        <dbReference type="EMBL" id="RLQ88570.1"/>
    </source>
</evidence>
<dbReference type="InterPro" id="IPR050320">
    <property type="entry name" value="N5-glutamine_MTase"/>
</dbReference>
<keyword evidence="3 5" id="KW-0949">S-adenosyl-L-methionine</keyword>
<comment type="function">
    <text evidence="5">Methylates the class 1 translation termination release factors RF1/PrfA and RF2/PrfB on the glutamine residue of the universally conserved GGQ motif.</text>
</comment>
<dbReference type="InterPro" id="IPR029063">
    <property type="entry name" value="SAM-dependent_MTases_sf"/>
</dbReference>
<dbReference type="AlphaFoldDB" id="A0A3L7JDM2"/>
<dbReference type="Proteomes" id="UP000281094">
    <property type="component" value="Unassembled WGS sequence"/>
</dbReference>
<name>A0A3L7JDM2_9HYPH</name>
<evidence type="ECO:0000313" key="9">
    <source>
        <dbReference type="Proteomes" id="UP000281094"/>
    </source>
</evidence>
<keyword evidence="1 5" id="KW-0489">Methyltransferase</keyword>
<comment type="caution">
    <text evidence="8">The sequence shown here is derived from an EMBL/GenBank/DDBJ whole genome shotgun (WGS) entry which is preliminary data.</text>
</comment>
<dbReference type="PANTHER" id="PTHR18895:SF74">
    <property type="entry name" value="MTRF1L RELEASE FACTOR GLUTAMINE METHYLTRANSFERASE"/>
    <property type="match status" value="1"/>
</dbReference>